<evidence type="ECO:0000313" key="1">
    <source>
        <dbReference type="EMBL" id="GAN04784.1"/>
    </source>
</evidence>
<sequence>MDLITLDVTTDGKYKINAIKNIEALKTKQESLQRQFQHLEPHLTQLDQWLQQQREEQEGKERSDSIRCSSLQSIMGKFGEDDFRWSKSRQGQKSRNHTLSEATEKVSSRVTKLEIKYATAIRDIEKKIRQMDHIVADNFKVLANYTEAISIYYNEVEEESKWMEDAIFALQEQVKKGLCTCKARINDLEHQLAKLKSAYSSYPSITKRRAALQPKSKDTTNKQPDIAKEIEFFKSTSIGVNG</sequence>
<accession>A0A0C9MBY3</accession>
<name>A0A0C9MBY3_9FUNG</name>
<dbReference type="Proteomes" id="UP000053815">
    <property type="component" value="Unassembled WGS sequence"/>
</dbReference>
<proteinExistence type="predicted"/>
<reference evidence="1" key="1">
    <citation type="submission" date="2014-09" db="EMBL/GenBank/DDBJ databases">
        <title>Draft genome sequence of an oleaginous Mucoromycotina fungus Mucor ambiguus NBRC6742.</title>
        <authorList>
            <person name="Takeda I."/>
            <person name="Yamane N."/>
            <person name="Morita T."/>
            <person name="Tamano K."/>
            <person name="Machida M."/>
            <person name="Baker S."/>
            <person name="Koike H."/>
        </authorList>
    </citation>
    <scope>NUCLEOTIDE SEQUENCE</scope>
    <source>
        <strain evidence="1">NBRC 6742</strain>
    </source>
</reference>
<protein>
    <submittedName>
        <fullName evidence="1">Uncharacterized protein</fullName>
    </submittedName>
</protein>
<organism evidence="1">
    <name type="scientific">Mucor ambiguus</name>
    <dbReference type="NCBI Taxonomy" id="91626"/>
    <lineage>
        <taxon>Eukaryota</taxon>
        <taxon>Fungi</taxon>
        <taxon>Fungi incertae sedis</taxon>
        <taxon>Mucoromycota</taxon>
        <taxon>Mucoromycotina</taxon>
        <taxon>Mucoromycetes</taxon>
        <taxon>Mucorales</taxon>
        <taxon>Mucorineae</taxon>
        <taxon>Mucoraceae</taxon>
        <taxon>Mucor</taxon>
    </lineage>
</organism>
<evidence type="ECO:0000313" key="2">
    <source>
        <dbReference type="Proteomes" id="UP000053815"/>
    </source>
</evidence>
<dbReference type="EMBL" id="DF836362">
    <property type="protein sequence ID" value="GAN04784.1"/>
    <property type="molecule type" value="Genomic_DNA"/>
</dbReference>
<dbReference type="AlphaFoldDB" id="A0A0C9MBY3"/>
<gene>
    <name evidence="1" type="ORF">MAM1_0073d04249</name>
</gene>
<keyword evidence="2" id="KW-1185">Reference proteome</keyword>